<accession>A0ABM6PNQ6</accession>
<feature type="transmembrane region" description="Helical" evidence="2">
    <location>
        <begin position="335"/>
        <end position="355"/>
    </location>
</feature>
<evidence type="ECO:0000313" key="4">
    <source>
        <dbReference type="Proteomes" id="UP000815698"/>
    </source>
</evidence>
<name>A0ABM6PNQ6_9MICO</name>
<dbReference type="Proteomes" id="UP000815698">
    <property type="component" value="Chromosome"/>
</dbReference>
<dbReference type="InterPro" id="IPR045931">
    <property type="entry name" value="DUF6350"/>
</dbReference>
<feature type="transmembrane region" description="Helical" evidence="2">
    <location>
        <begin position="6"/>
        <end position="33"/>
    </location>
</feature>
<gene>
    <name evidence="3" type="ORF">COP05_08385</name>
</gene>
<sequence>MRRNDATPIFLGVTAAAIAFTINLSIVAVPVLVAHGFNTLTQASTLDAVIVSLCLVVLGHGGALSLKDVGIDGTVVLPPLGLTLVFALVCGAAMLRTGRSLTLTETSGALKRGALTALGLILAGFGISYALMATVASLLARTPGVQPVTVSAGVSALALSVIAGAAGLMASLVRRKSGTAPRVGLLALVPEKYAAALRSIGVLVLGLFGGATVALTVWMVIRRDAIIHLHRGLEPDFFGTVALVLAALAFFPTMLVWMVAFVSAGTVTLGPHTHTSFEGSLTGVLPAFPILGAVPEPGHFSPWVWAFLLIPIFASIAAAVVLARQTRDFDVRAKVTSWLTYAIGALIVLAVLFLLGSGTIGTAQLAHVGPRLTTLVLPVALLVSVPAALIAGWSQTGLDTWVFSQFRAGRARVREGAAALRARVEEAESKDEGLERGGSDAAESAADSSSEGSERSVDSGGEGIKADAVEDTLEREEKPERAVSDADEGGEAQSAPSPLRESD</sequence>
<feature type="transmembrane region" description="Helical" evidence="2">
    <location>
        <begin position="241"/>
        <end position="264"/>
    </location>
</feature>
<feature type="transmembrane region" description="Helical" evidence="2">
    <location>
        <begin position="115"/>
        <end position="140"/>
    </location>
</feature>
<keyword evidence="2" id="KW-0472">Membrane</keyword>
<keyword evidence="4" id="KW-1185">Reference proteome</keyword>
<feature type="region of interest" description="Disordered" evidence="1">
    <location>
        <begin position="424"/>
        <end position="503"/>
    </location>
</feature>
<feature type="compositionally biased region" description="Low complexity" evidence="1">
    <location>
        <begin position="439"/>
        <end position="451"/>
    </location>
</feature>
<feature type="compositionally biased region" description="Basic and acidic residues" evidence="1">
    <location>
        <begin position="475"/>
        <end position="484"/>
    </location>
</feature>
<evidence type="ECO:0000256" key="1">
    <source>
        <dbReference type="SAM" id="MobiDB-lite"/>
    </source>
</evidence>
<feature type="transmembrane region" description="Helical" evidence="2">
    <location>
        <begin position="152"/>
        <end position="173"/>
    </location>
</feature>
<feature type="transmembrane region" description="Helical" evidence="2">
    <location>
        <begin position="76"/>
        <end position="95"/>
    </location>
</feature>
<feature type="transmembrane region" description="Helical" evidence="2">
    <location>
        <begin position="45"/>
        <end position="64"/>
    </location>
</feature>
<organism evidence="3 4">
    <name type="scientific">Dermabacter jinjuensis</name>
    <dbReference type="NCBI Taxonomy" id="1667168"/>
    <lineage>
        <taxon>Bacteria</taxon>
        <taxon>Bacillati</taxon>
        <taxon>Actinomycetota</taxon>
        <taxon>Actinomycetes</taxon>
        <taxon>Micrococcales</taxon>
        <taxon>Dermabacteraceae</taxon>
        <taxon>Dermabacter</taxon>
    </lineage>
</organism>
<proteinExistence type="predicted"/>
<reference evidence="3 4" key="1">
    <citation type="journal article" date="2016" name="Int. J. Syst. Evol. Microbiol.">
        <title>Dermabacter jinjuensis sp. nov., a novel species of the genus Dermabacter isolated from a clinical specimen.</title>
        <authorList>
            <person name="Park Y.K."/>
            <person name="Lee K.M."/>
            <person name="Lee W.K."/>
            <person name="Cho M.J."/>
            <person name="Lee H.S."/>
            <person name="Cho Y.G."/>
            <person name="Lee Y.C."/>
            <person name="Lee W.K."/>
            <person name="Seong W.K."/>
            <person name="Hwang K.J."/>
        </authorList>
    </citation>
    <scope>NUCLEOTIDE SEQUENCE [LARGE SCALE GENOMIC DNA]</scope>
    <source>
        <strain evidence="3 4">32T</strain>
    </source>
</reference>
<evidence type="ECO:0000256" key="2">
    <source>
        <dbReference type="SAM" id="Phobius"/>
    </source>
</evidence>
<protein>
    <submittedName>
        <fullName evidence="3">Uncharacterized protein</fullName>
    </submittedName>
</protein>
<dbReference type="EMBL" id="CP023482">
    <property type="protein sequence ID" value="ATH97102.1"/>
    <property type="molecule type" value="Genomic_DNA"/>
</dbReference>
<feature type="transmembrane region" description="Helical" evidence="2">
    <location>
        <begin position="375"/>
        <end position="393"/>
    </location>
</feature>
<feature type="compositionally biased region" description="Basic and acidic residues" evidence="1">
    <location>
        <begin position="424"/>
        <end position="438"/>
    </location>
</feature>
<keyword evidence="2" id="KW-0812">Transmembrane</keyword>
<dbReference type="RefSeq" id="WP_096883232.1">
    <property type="nucleotide sequence ID" value="NZ_CP023482.1"/>
</dbReference>
<dbReference type="Pfam" id="PF19877">
    <property type="entry name" value="DUF6350"/>
    <property type="match status" value="1"/>
</dbReference>
<keyword evidence="2" id="KW-1133">Transmembrane helix</keyword>
<feature type="transmembrane region" description="Helical" evidence="2">
    <location>
        <begin position="200"/>
        <end position="221"/>
    </location>
</feature>
<feature type="transmembrane region" description="Helical" evidence="2">
    <location>
        <begin position="300"/>
        <end position="323"/>
    </location>
</feature>
<evidence type="ECO:0000313" key="3">
    <source>
        <dbReference type="EMBL" id="ATH97102.1"/>
    </source>
</evidence>